<organism evidence="9">
    <name type="scientific">Candidatus Kentrum sp. FW</name>
    <dbReference type="NCBI Taxonomy" id="2126338"/>
    <lineage>
        <taxon>Bacteria</taxon>
        <taxon>Pseudomonadati</taxon>
        <taxon>Pseudomonadota</taxon>
        <taxon>Gammaproteobacteria</taxon>
        <taxon>Candidatus Kentrum</taxon>
    </lineage>
</organism>
<evidence type="ECO:0000256" key="2">
    <source>
        <dbReference type="ARBA" id="ARBA00013253"/>
    </source>
</evidence>
<accession>A0A450RXS2</accession>
<keyword evidence="7" id="KW-0289">Folate biosynthesis</keyword>
<dbReference type="EMBL" id="CAADEW010000005">
    <property type="protein sequence ID" value="VFJ43807.1"/>
    <property type="molecule type" value="Genomic_DNA"/>
</dbReference>
<evidence type="ECO:0000256" key="7">
    <source>
        <dbReference type="ARBA" id="ARBA00022909"/>
    </source>
</evidence>
<evidence type="ECO:0000259" key="8">
    <source>
        <dbReference type="Pfam" id="PF01288"/>
    </source>
</evidence>
<keyword evidence="4" id="KW-0547">Nucleotide-binding</keyword>
<dbReference type="GO" id="GO:0016301">
    <property type="term" value="F:kinase activity"/>
    <property type="evidence" value="ECO:0007669"/>
    <property type="project" value="UniProtKB-KW"/>
</dbReference>
<protein>
    <recommendedName>
        <fullName evidence="2">2-amino-4-hydroxy-6-hydroxymethyldihydropteridine diphosphokinase</fullName>
        <ecNumber evidence="2">2.7.6.3</ecNumber>
    </recommendedName>
</protein>
<keyword evidence="3" id="KW-0808">Transferase</keyword>
<sequence>MARVYVSIGSNIDRTRNIRLAISRLRAEYGPLLTSMIYESDPVGFEGNRFFNLVVGFDTLDSPGTVLQTLHGIEDLGRRTRDGVRYSSRTLDLDLLLYDDQVLRDQGINIPRDEILLYAFVLGPLAEIAGDRRHPVEGRTFAELWAEFHNPGQEIEVVPFLLPGSDSN</sequence>
<dbReference type="SUPFAM" id="SSF55083">
    <property type="entry name" value="6-hydroxymethyl-7,8-dihydropterin pyrophosphokinase, HPPK"/>
    <property type="match status" value="1"/>
</dbReference>
<dbReference type="AlphaFoldDB" id="A0A450RXS2"/>
<dbReference type="GO" id="GO:0046654">
    <property type="term" value="P:tetrahydrofolate biosynthetic process"/>
    <property type="evidence" value="ECO:0007669"/>
    <property type="project" value="UniProtKB-UniPathway"/>
</dbReference>
<dbReference type="NCBIfam" id="TIGR01498">
    <property type="entry name" value="folK"/>
    <property type="match status" value="1"/>
</dbReference>
<proteinExistence type="predicted"/>
<evidence type="ECO:0000256" key="4">
    <source>
        <dbReference type="ARBA" id="ARBA00022741"/>
    </source>
</evidence>
<reference evidence="9" key="1">
    <citation type="submission" date="2019-02" db="EMBL/GenBank/DDBJ databases">
        <authorList>
            <person name="Gruber-Vodicka R. H."/>
            <person name="Seah K. B. B."/>
        </authorList>
    </citation>
    <scope>NUCLEOTIDE SEQUENCE</scope>
    <source>
        <strain evidence="9">BECK_BZ15</strain>
    </source>
</reference>
<evidence type="ECO:0000256" key="5">
    <source>
        <dbReference type="ARBA" id="ARBA00022777"/>
    </source>
</evidence>
<evidence type="ECO:0000313" key="9">
    <source>
        <dbReference type="EMBL" id="VFJ43807.1"/>
    </source>
</evidence>
<keyword evidence="5 9" id="KW-0418">Kinase</keyword>
<dbReference type="Gene3D" id="3.30.70.560">
    <property type="entry name" value="7,8-Dihydro-6-hydroxymethylpterin-pyrophosphokinase HPPK"/>
    <property type="match status" value="1"/>
</dbReference>
<evidence type="ECO:0000256" key="1">
    <source>
        <dbReference type="ARBA" id="ARBA00005051"/>
    </source>
</evidence>
<evidence type="ECO:0000256" key="3">
    <source>
        <dbReference type="ARBA" id="ARBA00022679"/>
    </source>
</evidence>
<dbReference type="UniPathway" id="UPA00077">
    <property type="reaction ID" value="UER00155"/>
</dbReference>
<dbReference type="Pfam" id="PF01288">
    <property type="entry name" value="HPPK"/>
    <property type="match status" value="1"/>
</dbReference>
<dbReference type="GO" id="GO:0046656">
    <property type="term" value="P:folic acid biosynthetic process"/>
    <property type="evidence" value="ECO:0007669"/>
    <property type="project" value="UniProtKB-KW"/>
</dbReference>
<dbReference type="PANTHER" id="PTHR43071:SF2">
    <property type="entry name" value="2-AMINO-4-HYDROXY-6-HYDROXYMETHYLDIHYDROPTERIDINE PYROPHOSPHOKINASE"/>
    <property type="match status" value="1"/>
</dbReference>
<evidence type="ECO:0000256" key="6">
    <source>
        <dbReference type="ARBA" id="ARBA00022840"/>
    </source>
</evidence>
<dbReference type="InterPro" id="IPR000550">
    <property type="entry name" value="Hppk"/>
</dbReference>
<dbReference type="GO" id="GO:0005524">
    <property type="term" value="F:ATP binding"/>
    <property type="evidence" value="ECO:0007669"/>
    <property type="project" value="UniProtKB-KW"/>
</dbReference>
<comment type="pathway">
    <text evidence="1">Cofactor biosynthesis; tetrahydrofolate biosynthesis; 2-amino-4-hydroxy-6-hydroxymethyl-7,8-dihydropteridine diphosphate from 7,8-dihydroneopterin triphosphate: step 4/4.</text>
</comment>
<feature type="domain" description="7,8-dihydro-6-hydroxymethylpterin-pyrophosphokinase" evidence="8">
    <location>
        <begin position="5"/>
        <end position="129"/>
    </location>
</feature>
<dbReference type="PANTHER" id="PTHR43071">
    <property type="entry name" value="2-AMINO-4-HYDROXY-6-HYDROXYMETHYLDIHYDROPTERIDINE PYROPHOSPHOKINASE"/>
    <property type="match status" value="1"/>
</dbReference>
<name>A0A450RXS2_9GAMM</name>
<dbReference type="InterPro" id="IPR035907">
    <property type="entry name" value="Hppk_sf"/>
</dbReference>
<gene>
    <name evidence="9" type="ORF">BECKFW1821A_GA0114235_100527</name>
</gene>
<dbReference type="EC" id="2.7.6.3" evidence="2"/>
<keyword evidence="6" id="KW-0067">ATP-binding</keyword>
<dbReference type="GO" id="GO:0003848">
    <property type="term" value="F:2-amino-4-hydroxy-6-hydroxymethyldihydropteridine diphosphokinase activity"/>
    <property type="evidence" value="ECO:0007669"/>
    <property type="project" value="UniProtKB-EC"/>
</dbReference>